<dbReference type="EMBL" id="JAAYEE010000182">
    <property type="protein sequence ID" value="NLW35928.1"/>
    <property type="molecule type" value="Genomic_DNA"/>
</dbReference>
<dbReference type="FunFam" id="3.30.300.20:FF:000004">
    <property type="entry name" value="GTPase Der"/>
    <property type="match status" value="1"/>
</dbReference>
<evidence type="ECO:0000256" key="1">
    <source>
        <dbReference type="ARBA" id="ARBA00008279"/>
    </source>
</evidence>
<dbReference type="Gene3D" id="3.40.50.300">
    <property type="entry name" value="P-loop containing nucleotide triphosphate hydrolases"/>
    <property type="match status" value="2"/>
</dbReference>
<dbReference type="GO" id="GO:0042254">
    <property type="term" value="P:ribosome biogenesis"/>
    <property type="evidence" value="ECO:0007669"/>
    <property type="project" value="UniProtKB-KW"/>
</dbReference>
<dbReference type="NCBIfam" id="TIGR00231">
    <property type="entry name" value="small_GTP"/>
    <property type="match status" value="2"/>
</dbReference>
<dbReference type="PROSITE" id="PS51712">
    <property type="entry name" value="G_ENGA"/>
    <property type="match status" value="2"/>
</dbReference>
<evidence type="ECO:0000256" key="7">
    <source>
        <dbReference type="ARBA" id="ARBA00032345"/>
    </source>
</evidence>
<evidence type="ECO:0000313" key="14">
    <source>
        <dbReference type="Proteomes" id="UP000777265"/>
    </source>
</evidence>
<comment type="caution">
    <text evidence="13">The sequence shown here is derived from an EMBL/GenBank/DDBJ whole genome shotgun (WGS) entry which is preliminary data.</text>
</comment>
<dbReference type="Pfam" id="PF01926">
    <property type="entry name" value="MMR_HSR1"/>
    <property type="match status" value="2"/>
</dbReference>
<evidence type="ECO:0000259" key="12">
    <source>
        <dbReference type="PROSITE" id="PS51712"/>
    </source>
</evidence>
<dbReference type="AlphaFoldDB" id="A0A971S192"/>
<feature type="binding site" evidence="8">
    <location>
        <begin position="11"/>
        <end position="18"/>
    </location>
    <ligand>
        <name>GTP</name>
        <dbReference type="ChEBI" id="CHEBI:37565"/>
        <label>1</label>
    </ligand>
</feature>
<dbReference type="Proteomes" id="UP000777265">
    <property type="component" value="Unassembled WGS sequence"/>
</dbReference>
<evidence type="ECO:0000256" key="10">
    <source>
        <dbReference type="RuleBase" id="RU004481"/>
    </source>
</evidence>
<evidence type="ECO:0000256" key="2">
    <source>
        <dbReference type="ARBA" id="ARBA00020953"/>
    </source>
</evidence>
<evidence type="ECO:0000256" key="8">
    <source>
        <dbReference type="HAMAP-Rule" id="MF_00195"/>
    </source>
</evidence>
<dbReference type="FunFam" id="3.40.50.300:FF:000040">
    <property type="entry name" value="GTPase Der"/>
    <property type="match status" value="1"/>
</dbReference>
<comment type="subunit">
    <text evidence="8">Associates with the 50S ribosomal subunit.</text>
</comment>
<keyword evidence="6 8" id="KW-0342">GTP-binding</keyword>
<proteinExistence type="inferred from homology"/>
<gene>
    <name evidence="8" type="primary">der</name>
    <name evidence="13" type="ORF">GXY80_10675</name>
</gene>
<reference evidence="13" key="1">
    <citation type="journal article" date="2020" name="Biotechnol. Biofuels">
        <title>New insights from the biogas microbiome by comprehensive genome-resolved metagenomics of nearly 1600 species originating from multiple anaerobic digesters.</title>
        <authorList>
            <person name="Campanaro S."/>
            <person name="Treu L."/>
            <person name="Rodriguez-R L.M."/>
            <person name="Kovalovszki A."/>
            <person name="Ziels R.M."/>
            <person name="Maus I."/>
            <person name="Zhu X."/>
            <person name="Kougias P.G."/>
            <person name="Basile A."/>
            <person name="Luo G."/>
            <person name="Schluter A."/>
            <person name="Konstantinidis K.T."/>
            <person name="Angelidaki I."/>
        </authorList>
    </citation>
    <scope>NUCLEOTIDE SEQUENCE</scope>
    <source>
        <strain evidence="13">AS06rmzACSIP_7</strain>
    </source>
</reference>
<evidence type="ECO:0000256" key="9">
    <source>
        <dbReference type="PROSITE-ProRule" id="PRU01049"/>
    </source>
</evidence>
<sequence>MGTKPIISIVGRPNVGKSTLFNRLVGYRKAITEDTPGVTRDRNYGEFEYDGYYFVLVDTGGFEPAKEEGFFPLMKQQIITSLEESSMVIFVLDGKEGLLPQDREISAGLRKYGKAVFHVVNKVDSRQREWTTAEFYALGVQKFYPVSSLHGLGIEDLLEDIVTQGKQLPGNCRGQIGGQATGDQQPRRIRSTRKPRAEEQEYEEAVEAPAESRIRVAIVGRPNTGKSSITNRLLGADRMIVSEIPGTTRDAIDSKIVFRDKEIILVDTAGLRRKSRIEMKVEGYSVSSALRTIEQADVVNLVIDADEGVSHQDGGIAHVIITRGKGLCLVINKWDLVEGKISRDEYRKLVKEKIPHTGFAPLIFASAKTGKNLFSILDADLRIYNQLKRRIKTASLNKTFHEFFQKQGLSYQQGKQVSILYVNQAKTEPPTFILFANYPELIPEHYKRYLENSIREKYGFLGAPIRLVFKKK</sequence>
<dbReference type="FunFam" id="3.40.50.300:FF:000057">
    <property type="entry name" value="GTPase Der"/>
    <property type="match status" value="1"/>
</dbReference>
<dbReference type="GO" id="GO:0005525">
    <property type="term" value="F:GTP binding"/>
    <property type="evidence" value="ECO:0007669"/>
    <property type="project" value="UniProtKB-UniRule"/>
</dbReference>
<name>A0A971S192_9BACT</name>
<feature type="binding site" evidence="8">
    <location>
        <begin position="58"/>
        <end position="62"/>
    </location>
    <ligand>
        <name>GTP</name>
        <dbReference type="ChEBI" id="CHEBI:37565"/>
        <label>1</label>
    </ligand>
</feature>
<dbReference type="NCBIfam" id="TIGR03594">
    <property type="entry name" value="GTPase_EngA"/>
    <property type="match status" value="1"/>
</dbReference>
<keyword evidence="4 10" id="KW-0677">Repeat</keyword>
<dbReference type="CDD" id="cd01895">
    <property type="entry name" value="EngA2"/>
    <property type="match status" value="1"/>
</dbReference>
<dbReference type="CDD" id="cd01894">
    <property type="entry name" value="EngA1"/>
    <property type="match status" value="1"/>
</dbReference>
<evidence type="ECO:0000256" key="6">
    <source>
        <dbReference type="ARBA" id="ARBA00023134"/>
    </source>
</evidence>
<dbReference type="PANTHER" id="PTHR43834">
    <property type="entry name" value="GTPASE DER"/>
    <property type="match status" value="1"/>
</dbReference>
<feature type="binding site" evidence="8">
    <location>
        <begin position="220"/>
        <end position="227"/>
    </location>
    <ligand>
        <name>GTP</name>
        <dbReference type="ChEBI" id="CHEBI:37565"/>
        <label>2</label>
    </ligand>
</feature>
<evidence type="ECO:0000256" key="5">
    <source>
        <dbReference type="ARBA" id="ARBA00022741"/>
    </source>
</evidence>
<comment type="similarity">
    <text evidence="1 8 9 10">Belongs to the TRAFAC class TrmE-Era-EngA-EngB-Septin-like GTPase superfamily. EngA (Der) GTPase family.</text>
</comment>
<keyword evidence="5 8" id="KW-0547">Nucleotide-binding</keyword>
<reference evidence="13" key="2">
    <citation type="submission" date="2020-01" db="EMBL/GenBank/DDBJ databases">
        <authorList>
            <person name="Campanaro S."/>
        </authorList>
    </citation>
    <scope>NUCLEOTIDE SEQUENCE</scope>
    <source>
        <strain evidence="13">AS06rmzACSIP_7</strain>
    </source>
</reference>
<feature type="binding site" evidence="8">
    <location>
        <begin position="332"/>
        <end position="335"/>
    </location>
    <ligand>
        <name>GTP</name>
        <dbReference type="ChEBI" id="CHEBI:37565"/>
        <label>2</label>
    </ligand>
</feature>
<dbReference type="InterPro" id="IPR015946">
    <property type="entry name" value="KH_dom-like_a/b"/>
</dbReference>
<keyword evidence="3 8" id="KW-0690">Ribosome biogenesis</keyword>
<dbReference type="PANTHER" id="PTHR43834:SF6">
    <property type="entry name" value="GTPASE DER"/>
    <property type="match status" value="1"/>
</dbReference>
<dbReference type="Gene3D" id="3.30.300.20">
    <property type="match status" value="1"/>
</dbReference>
<dbReference type="InterPro" id="IPR005225">
    <property type="entry name" value="Small_GTP-bd"/>
</dbReference>
<protein>
    <recommendedName>
        <fullName evidence="2 8">GTPase Der</fullName>
    </recommendedName>
    <alternativeName>
        <fullName evidence="7 8">GTP-binding protein EngA</fullName>
    </alternativeName>
</protein>
<organism evidence="13 14">
    <name type="scientific">Syntrophorhabdus aromaticivorans</name>
    <dbReference type="NCBI Taxonomy" id="328301"/>
    <lineage>
        <taxon>Bacteria</taxon>
        <taxon>Pseudomonadati</taxon>
        <taxon>Thermodesulfobacteriota</taxon>
        <taxon>Syntrophorhabdia</taxon>
        <taxon>Syntrophorhabdales</taxon>
        <taxon>Syntrophorhabdaceae</taxon>
        <taxon>Syntrophorhabdus</taxon>
    </lineage>
</organism>
<feature type="domain" description="EngA-type G" evidence="12">
    <location>
        <begin position="214"/>
        <end position="388"/>
    </location>
</feature>
<feature type="region of interest" description="Disordered" evidence="11">
    <location>
        <begin position="169"/>
        <end position="200"/>
    </location>
</feature>
<dbReference type="Pfam" id="PF14714">
    <property type="entry name" value="KH_dom-like"/>
    <property type="match status" value="1"/>
</dbReference>
<dbReference type="InterPro" id="IPR016484">
    <property type="entry name" value="GTPase_Der"/>
</dbReference>
<evidence type="ECO:0000256" key="3">
    <source>
        <dbReference type="ARBA" id="ARBA00022517"/>
    </source>
</evidence>
<dbReference type="InterPro" id="IPR032859">
    <property type="entry name" value="KH_dom-like"/>
</dbReference>
<dbReference type="HAMAP" id="MF_00195">
    <property type="entry name" value="GTPase_Der"/>
    <property type="match status" value="1"/>
</dbReference>
<dbReference type="InterPro" id="IPR031166">
    <property type="entry name" value="G_ENGA"/>
</dbReference>
<evidence type="ECO:0000313" key="13">
    <source>
        <dbReference type="EMBL" id="NLW35928.1"/>
    </source>
</evidence>
<dbReference type="PIRSF" id="PIRSF006485">
    <property type="entry name" value="GTP-binding_EngA"/>
    <property type="match status" value="1"/>
</dbReference>
<feature type="binding site" evidence="8">
    <location>
        <begin position="121"/>
        <end position="124"/>
    </location>
    <ligand>
        <name>GTP</name>
        <dbReference type="ChEBI" id="CHEBI:37565"/>
        <label>1</label>
    </ligand>
</feature>
<comment type="function">
    <text evidence="8 10">GTPase that plays an essential role in the late steps of ribosome biogenesis.</text>
</comment>
<feature type="binding site" evidence="8">
    <location>
        <begin position="267"/>
        <end position="271"/>
    </location>
    <ligand>
        <name>GTP</name>
        <dbReference type="ChEBI" id="CHEBI:37565"/>
        <label>2</label>
    </ligand>
</feature>
<accession>A0A971S192</accession>
<evidence type="ECO:0000256" key="4">
    <source>
        <dbReference type="ARBA" id="ARBA00022737"/>
    </source>
</evidence>
<evidence type="ECO:0000256" key="11">
    <source>
        <dbReference type="SAM" id="MobiDB-lite"/>
    </source>
</evidence>
<feature type="domain" description="EngA-type G" evidence="12">
    <location>
        <begin position="5"/>
        <end position="169"/>
    </location>
</feature>
<dbReference type="InterPro" id="IPR027417">
    <property type="entry name" value="P-loop_NTPase"/>
</dbReference>
<dbReference type="PRINTS" id="PR00326">
    <property type="entry name" value="GTP1OBG"/>
</dbReference>
<dbReference type="SUPFAM" id="SSF52540">
    <property type="entry name" value="P-loop containing nucleoside triphosphate hydrolases"/>
    <property type="match status" value="2"/>
</dbReference>
<dbReference type="InterPro" id="IPR006073">
    <property type="entry name" value="GTP-bd"/>
</dbReference>